<evidence type="ECO:0000313" key="5">
    <source>
        <dbReference type="EMBL" id="QNN56357.1"/>
    </source>
</evidence>
<evidence type="ECO:0000259" key="3">
    <source>
        <dbReference type="PROSITE" id="PS50110"/>
    </source>
</evidence>
<dbReference type="Gene3D" id="2.40.50.1020">
    <property type="entry name" value="LytTr DNA-binding domain"/>
    <property type="match status" value="1"/>
</dbReference>
<evidence type="ECO:0000256" key="2">
    <source>
        <dbReference type="PROSITE-ProRule" id="PRU00169"/>
    </source>
</evidence>
<dbReference type="Pfam" id="PF00072">
    <property type="entry name" value="Response_reg"/>
    <property type="match status" value="1"/>
</dbReference>
<dbReference type="SUPFAM" id="SSF52172">
    <property type="entry name" value="CheY-like"/>
    <property type="match status" value="1"/>
</dbReference>
<dbReference type="EMBL" id="CP060714">
    <property type="protein sequence ID" value="QNN56357.1"/>
    <property type="molecule type" value="Genomic_DNA"/>
</dbReference>
<feature type="domain" description="HTH LytTR-type" evidence="4">
    <location>
        <begin position="139"/>
        <end position="247"/>
    </location>
</feature>
<dbReference type="GO" id="GO:0005829">
    <property type="term" value="C:cytosol"/>
    <property type="evidence" value="ECO:0007669"/>
    <property type="project" value="TreeGrafter"/>
</dbReference>
<organism evidence="5 6">
    <name type="scientific">Diaphorobacter ruginosibacter</name>
    <dbReference type="NCBI Taxonomy" id="1715720"/>
    <lineage>
        <taxon>Bacteria</taxon>
        <taxon>Pseudomonadati</taxon>
        <taxon>Pseudomonadota</taxon>
        <taxon>Betaproteobacteria</taxon>
        <taxon>Burkholderiales</taxon>
        <taxon>Comamonadaceae</taxon>
        <taxon>Diaphorobacter</taxon>
    </lineage>
</organism>
<dbReference type="Pfam" id="PF04397">
    <property type="entry name" value="LytTR"/>
    <property type="match status" value="1"/>
</dbReference>
<feature type="modified residue" description="4-aspartylphosphate" evidence="2">
    <location>
        <position position="57"/>
    </location>
</feature>
<dbReference type="InterPro" id="IPR001789">
    <property type="entry name" value="Sig_transdc_resp-reg_receiver"/>
</dbReference>
<dbReference type="PROSITE" id="PS50930">
    <property type="entry name" value="HTH_LYTTR"/>
    <property type="match status" value="1"/>
</dbReference>
<reference evidence="5 6" key="1">
    <citation type="submission" date="2020-08" db="EMBL/GenBank/DDBJ databases">
        <title>Genome sequence of Diaphorobacter ruginosibacter DSM 27467T.</title>
        <authorList>
            <person name="Hyun D.-W."/>
            <person name="Bae J.-W."/>
        </authorList>
    </citation>
    <scope>NUCLEOTIDE SEQUENCE [LARGE SCALE GENOMIC DNA]</scope>
    <source>
        <strain evidence="5 6">DSM 27467</strain>
    </source>
</reference>
<keyword evidence="6" id="KW-1185">Reference proteome</keyword>
<dbReference type="Gene3D" id="3.40.50.2300">
    <property type="match status" value="1"/>
</dbReference>
<dbReference type="PANTHER" id="PTHR48111:SF69">
    <property type="entry name" value="RESPONSE REGULATOR RECEIVER"/>
    <property type="match status" value="1"/>
</dbReference>
<dbReference type="AlphaFoldDB" id="A0A7G9RL82"/>
<evidence type="ECO:0000259" key="4">
    <source>
        <dbReference type="PROSITE" id="PS50930"/>
    </source>
</evidence>
<gene>
    <name evidence="5" type="ORF">H9K76_17660</name>
</gene>
<accession>A0A7G9RL82</accession>
<name>A0A7G9RL82_9BURK</name>
<sequence length="255" mass="28139">MHILIVDDEALARNRLRALLKDAGTECGSVREAANAAEALALLQERAGADIDLVLLDIHMPGQDGLALAQTIQQLAHPPAIVFVTAHVDHAVSAFELDAADYLTKPVRLARLQQAIAKVQRLPRAAAQPPVPAGNEPALVIQERGRTVRIPMAEVLYLKAEQKYVTLRTFSRSYILDGSLLELESRHADHVIRVHRSMLVARRALRALEKHFDPEEGEGWAVRLHGLAELLPVSRRQVASVRESLLQFTDPASRT</sequence>
<dbReference type="KEGG" id="drg:H9K76_17660"/>
<dbReference type="GO" id="GO:0000976">
    <property type="term" value="F:transcription cis-regulatory region binding"/>
    <property type="evidence" value="ECO:0007669"/>
    <property type="project" value="TreeGrafter"/>
</dbReference>
<proteinExistence type="predicted"/>
<dbReference type="GO" id="GO:0006355">
    <property type="term" value="P:regulation of DNA-templated transcription"/>
    <property type="evidence" value="ECO:0007669"/>
    <property type="project" value="TreeGrafter"/>
</dbReference>
<keyword evidence="1" id="KW-0238">DNA-binding</keyword>
<dbReference type="InterPro" id="IPR007492">
    <property type="entry name" value="LytTR_DNA-bd_dom"/>
</dbReference>
<dbReference type="PROSITE" id="PS50110">
    <property type="entry name" value="RESPONSE_REGULATORY"/>
    <property type="match status" value="1"/>
</dbReference>
<dbReference type="PANTHER" id="PTHR48111">
    <property type="entry name" value="REGULATOR OF RPOS"/>
    <property type="match status" value="1"/>
</dbReference>
<protein>
    <submittedName>
        <fullName evidence="5">Response regulator transcription factor</fullName>
    </submittedName>
</protein>
<dbReference type="SMART" id="SM00850">
    <property type="entry name" value="LytTR"/>
    <property type="match status" value="1"/>
</dbReference>
<evidence type="ECO:0000313" key="6">
    <source>
        <dbReference type="Proteomes" id="UP000515811"/>
    </source>
</evidence>
<evidence type="ECO:0000256" key="1">
    <source>
        <dbReference type="ARBA" id="ARBA00023125"/>
    </source>
</evidence>
<dbReference type="InterPro" id="IPR011006">
    <property type="entry name" value="CheY-like_superfamily"/>
</dbReference>
<dbReference type="GO" id="GO:0000156">
    <property type="term" value="F:phosphorelay response regulator activity"/>
    <property type="evidence" value="ECO:0007669"/>
    <property type="project" value="TreeGrafter"/>
</dbReference>
<feature type="domain" description="Response regulatory" evidence="3">
    <location>
        <begin position="2"/>
        <end position="120"/>
    </location>
</feature>
<dbReference type="Proteomes" id="UP000515811">
    <property type="component" value="Chromosome"/>
</dbReference>
<dbReference type="SMART" id="SM00448">
    <property type="entry name" value="REC"/>
    <property type="match status" value="1"/>
</dbReference>
<keyword evidence="2" id="KW-0597">Phosphoprotein</keyword>
<dbReference type="RefSeq" id="WP_187596623.1">
    <property type="nucleotide sequence ID" value="NZ_CP060714.1"/>
</dbReference>
<dbReference type="InterPro" id="IPR039420">
    <property type="entry name" value="WalR-like"/>
</dbReference>
<dbReference type="GO" id="GO:0032993">
    <property type="term" value="C:protein-DNA complex"/>
    <property type="evidence" value="ECO:0007669"/>
    <property type="project" value="TreeGrafter"/>
</dbReference>